<keyword evidence="3" id="KW-1185">Reference proteome</keyword>
<accession>A0ABV0R0M8</accession>
<evidence type="ECO:0000313" key="2">
    <source>
        <dbReference type="EMBL" id="MEQ2201278.1"/>
    </source>
</evidence>
<organism evidence="2 3">
    <name type="scientific">Xenoophorus captivus</name>
    <dbReference type="NCBI Taxonomy" id="1517983"/>
    <lineage>
        <taxon>Eukaryota</taxon>
        <taxon>Metazoa</taxon>
        <taxon>Chordata</taxon>
        <taxon>Craniata</taxon>
        <taxon>Vertebrata</taxon>
        <taxon>Euteleostomi</taxon>
        <taxon>Actinopterygii</taxon>
        <taxon>Neopterygii</taxon>
        <taxon>Teleostei</taxon>
        <taxon>Neoteleostei</taxon>
        <taxon>Acanthomorphata</taxon>
        <taxon>Ovalentaria</taxon>
        <taxon>Atherinomorphae</taxon>
        <taxon>Cyprinodontiformes</taxon>
        <taxon>Goodeidae</taxon>
        <taxon>Xenoophorus</taxon>
    </lineage>
</organism>
<evidence type="ECO:0000256" key="1">
    <source>
        <dbReference type="SAM" id="Phobius"/>
    </source>
</evidence>
<feature type="transmembrane region" description="Helical" evidence="1">
    <location>
        <begin position="43"/>
        <end position="68"/>
    </location>
</feature>
<keyword evidence="1" id="KW-0812">Transmembrane</keyword>
<comment type="caution">
    <text evidence="2">The sequence shown here is derived from an EMBL/GenBank/DDBJ whole genome shotgun (WGS) entry which is preliminary data.</text>
</comment>
<keyword evidence="1" id="KW-1133">Transmembrane helix</keyword>
<proteinExistence type="predicted"/>
<protein>
    <submittedName>
        <fullName evidence="2">Uncharacterized protein</fullName>
    </submittedName>
</protein>
<name>A0ABV0R0M8_9TELE</name>
<dbReference type="Proteomes" id="UP001434883">
    <property type="component" value="Unassembled WGS sequence"/>
</dbReference>
<dbReference type="EMBL" id="JAHRIN010027448">
    <property type="protein sequence ID" value="MEQ2201278.1"/>
    <property type="molecule type" value="Genomic_DNA"/>
</dbReference>
<reference evidence="2 3" key="1">
    <citation type="submission" date="2021-06" db="EMBL/GenBank/DDBJ databases">
        <authorList>
            <person name="Palmer J.M."/>
        </authorList>
    </citation>
    <scope>NUCLEOTIDE SEQUENCE [LARGE SCALE GENOMIC DNA]</scope>
    <source>
        <strain evidence="2 3">XC_2019</strain>
        <tissue evidence="2">Muscle</tissue>
    </source>
</reference>
<sequence length="103" mass="11551">MEAGIIPGSKGLVLFPVKASFRVFPPMCFQCYTKTAARVSSLLILYCFFTSYLGVLHWFFAGLSLVLYDSSSKCLILALKITIRRNFNISISNLFCHVSCLCH</sequence>
<keyword evidence="1" id="KW-0472">Membrane</keyword>
<evidence type="ECO:0000313" key="3">
    <source>
        <dbReference type="Proteomes" id="UP001434883"/>
    </source>
</evidence>
<gene>
    <name evidence="2" type="ORF">XENOCAPTIV_010156</name>
</gene>